<dbReference type="InterPro" id="IPR038005">
    <property type="entry name" value="RX-like_CC"/>
</dbReference>
<comment type="similarity">
    <text evidence="1">Belongs to the disease resistance NB-LRR family.</text>
</comment>
<dbReference type="GO" id="GO:0009626">
    <property type="term" value="P:plant-type hypersensitive response"/>
    <property type="evidence" value="ECO:0007669"/>
    <property type="project" value="UniProtKB-ARBA"/>
</dbReference>
<dbReference type="GO" id="GO:0002758">
    <property type="term" value="P:innate immune response-activating signaling pathway"/>
    <property type="evidence" value="ECO:0007669"/>
    <property type="project" value="UniProtKB-ARBA"/>
</dbReference>
<sequence length="930" mass="105246">MEVVTGALPSVITKLGDLLVGEYKLQKGVKGEIRFLQAELESMKGALEKVSNTPADQIDIQDKIWAKDLRELSYDIEDNIDTFMVRGEGNEQAKLRGIKKFIDRSVGLFRKAKVRHGIATEIRDIKSRVEEVAKRHDRYKLSNSNVAKHVAIDPRLLYQYEKVTDLVGIADARDEIIRILMEGNEVSSKQQDKIISIVGFGGLGKTTLADVVYKKLTAQFECAAFVSVSQTPDLEKLLKHMFYQLVGRESNKSSDVARELREFLENKRYFIVIDDIWNISDWKMIKRALPGDNVGNKIITTTRNFNIAEQVGRAYNLQPISLNNSRTLFFRRIFGNGNKDNNKDIVKCPDDELAEVSDRILKKCAGVPLAIITMASLLACKARNKMEWYEVYNSVGTGLENNLDVENMRKILSFSYYELPCHLRACLLYLSMFPEDYEIDKDRLIWMWIGEGFIQCEKVGKNLFELGESYFNELINRSMIQPVYDFDDIIIQGCRVHDMVLDLIRSLSSEENFVTVLSNMGGTSPPNTIRRLSLQNGQESHVMAQATWSLQHARSVVVFPAAAFLVPPLDCCRVLRVLNLEDCNLSQANSSLKYLGNIHHLRYLGLRETGISQLPEEIGNLQFLQTLDVTCNEIFRLPSSVVQLRKLMCLRIDESTRVPNGIGNLTCLEQLSSLRLSSLSFDAININIIEELGQLTELRLLSIQLYKRNDKLSECLCKLQKMQELVITGHLRYLGQRSIGGLDAWVAPRHLRILSTRGNFWFSTLPAWVNPSLLPDLTKLSILVRELHQADLEILGRLPALRYLQLEVDNKNLGILAGFVVGAGAFPCLVFCVFRQFAVVLQQGAMPRLRDLTLLSFYLREARGIACNDSSLDLGLGNLPSLQYVEVALQCDGTSKEEAEQAKAALTHEAEMHPNHPLHSIYTGGRYWGE</sequence>
<keyword evidence="7" id="KW-1133">Transmembrane helix</keyword>
<dbReference type="CDD" id="cd14798">
    <property type="entry name" value="RX-CC_like"/>
    <property type="match status" value="1"/>
</dbReference>
<dbReference type="Proteomes" id="UP000298652">
    <property type="component" value="Chromosome 8"/>
</dbReference>
<organism evidence="12 13">
    <name type="scientific">Setaria viridis</name>
    <name type="common">Green bristlegrass</name>
    <name type="synonym">Setaria italica subsp. viridis</name>
    <dbReference type="NCBI Taxonomy" id="4556"/>
    <lineage>
        <taxon>Eukaryota</taxon>
        <taxon>Viridiplantae</taxon>
        <taxon>Streptophyta</taxon>
        <taxon>Embryophyta</taxon>
        <taxon>Tracheophyta</taxon>
        <taxon>Spermatophyta</taxon>
        <taxon>Magnoliopsida</taxon>
        <taxon>Liliopsida</taxon>
        <taxon>Poales</taxon>
        <taxon>Poaceae</taxon>
        <taxon>PACMAD clade</taxon>
        <taxon>Panicoideae</taxon>
        <taxon>Panicodae</taxon>
        <taxon>Paniceae</taxon>
        <taxon>Cenchrinae</taxon>
        <taxon>Setaria</taxon>
    </lineage>
</organism>
<dbReference type="InterPro" id="IPR042197">
    <property type="entry name" value="Apaf_helical"/>
</dbReference>
<keyword evidence="4" id="KW-0547">Nucleotide-binding</keyword>
<proteinExistence type="inferred from homology"/>
<keyword evidence="5" id="KW-0611">Plant defense</keyword>
<dbReference type="GO" id="GO:0043531">
    <property type="term" value="F:ADP binding"/>
    <property type="evidence" value="ECO:0007669"/>
    <property type="project" value="InterPro"/>
</dbReference>
<evidence type="ECO:0000259" key="11">
    <source>
        <dbReference type="Pfam" id="PF23598"/>
    </source>
</evidence>
<evidence type="ECO:0000256" key="3">
    <source>
        <dbReference type="ARBA" id="ARBA00022737"/>
    </source>
</evidence>
<dbReference type="Gene3D" id="3.80.10.10">
    <property type="entry name" value="Ribonuclease Inhibitor"/>
    <property type="match status" value="1"/>
</dbReference>
<dbReference type="EMBL" id="CM016559">
    <property type="protein sequence ID" value="TKW01804.1"/>
    <property type="molecule type" value="Genomic_DNA"/>
</dbReference>
<dbReference type="PANTHER" id="PTHR23155:SF1116">
    <property type="entry name" value="OS12G0273300 PROTEIN"/>
    <property type="match status" value="1"/>
</dbReference>
<feature type="domain" description="NB-ARC" evidence="8">
    <location>
        <begin position="174"/>
        <end position="323"/>
    </location>
</feature>
<dbReference type="InterPro" id="IPR058922">
    <property type="entry name" value="WHD_DRP"/>
</dbReference>
<evidence type="ECO:0000256" key="1">
    <source>
        <dbReference type="ARBA" id="ARBA00008894"/>
    </source>
</evidence>
<keyword evidence="6" id="KW-0175">Coiled coil</keyword>
<dbReference type="FunFam" id="3.40.50.300:FF:001091">
    <property type="entry name" value="Probable disease resistance protein At1g61300"/>
    <property type="match status" value="1"/>
</dbReference>
<dbReference type="AlphaFoldDB" id="A0A4U6TKR7"/>
<dbReference type="InterPro" id="IPR036388">
    <property type="entry name" value="WH-like_DNA-bd_sf"/>
</dbReference>
<dbReference type="SUPFAM" id="SSF52058">
    <property type="entry name" value="L domain-like"/>
    <property type="match status" value="1"/>
</dbReference>
<feature type="domain" description="Disease resistance protein winged helix" evidence="10">
    <location>
        <begin position="432"/>
        <end position="504"/>
    </location>
</feature>
<dbReference type="InterPro" id="IPR032675">
    <property type="entry name" value="LRR_dom_sf"/>
</dbReference>
<keyword evidence="7" id="KW-0812">Transmembrane</keyword>
<dbReference type="OMA" id="GIACNDS"/>
<dbReference type="SUPFAM" id="SSF52540">
    <property type="entry name" value="P-loop containing nucleoside triphosphate hydrolases"/>
    <property type="match status" value="1"/>
</dbReference>
<gene>
    <name evidence="12" type="ORF">SEVIR_8G202700v2</name>
</gene>
<evidence type="ECO:0000259" key="10">
    <source>
        <dbReference type="Pfam" id="PF23559"/>
    </source>
</evidence>
<evidence type="ECO:0000256" key="7">
    <source>
        <dbReference type="SAM" id="Phobius"/>
    </source>
</evidence>
<dbReference type="FunFam" id="1.10.10.10:FF:000322">
    <property type="entry name" value="Probable disease resistance protein At1g63360"/>
    <property type="match status" value="1"/>
</dbReference>
<dbReference type="InterPro" id="IPR002182">
    <property type="entry name" value="NB-ARC"/>
</dbReference>
<keyword evidence="2" id="KW-0433">Leucine-rich repeat</keyword>
<evidence type="ECO:0000256" key="5">
    <source>
        <dbReference type="ARBA" id="ARBA00022821"/>
    </source>
</evidence>
<name>A0A4U6TKR7_SETVI</name>
<dbReference type="Gene3D" id="1.10.10.10">
    <property type="entry name" value="Winged helix-like DNA-binding domain superfamily/Winged helix DNA-binding domain"/>
    <property type="match status" value="1"/>
</dbReference>
<protein>
    <recommendedName>
        <fullName evidence="14">AAA+ ATPase domain-containing protein</fullName>
    </recommendedName>
</protein>
<accession>A0A4U6TKR7</accession>
<dbReference type="Gene3D" id="1.20.5.4130">
    <property type="match status" value="1"/>
</dbReference>
<keyword evidence="7" id="KW-0472">Membrane</keyword>
<evidence type="ECO:0000256" key="6">
    <source>
        <dbReference type="ARBA" id="ARBA00023054"/>
    </source>
</evidence>
<dbReference type="InterPro" id="IPR027417">
    <property type="entry name" value="P-loop_NTPase"/>
</dbReference>
<dbReference type="Gene3D" id="3.40.50.300">
    <property type="entry name" value="P-loop containing nucleotide triphosphate hydrolases"/>
    <property type="match status" value="1"/>
</dbReference>
<evidence type="ECO:0000313" key="13">
    <source>
        <dbReference type="Proteomes" id="UP000298652"/>
    </source>
</evidence>
<evidence type="ECO:0000256" key="4">
    <source>
        <dbReference type="ARBA" id="ARBA00022741"/>
    </source>
</evidence>
<dbReference type="InterPro" id="IPR041118">
    <property type="entry name" value="Rx_N"/>
</dbReference>
<feature type="domain" description="Disease resistance N-terminal" evidence="9">
    <location>
        <begin position="8"/>
        <end position="92"/>
    </location>
</feature>
<evidence type="ECO:0000259" key="9">
    <source>
        <dbReference type="Pfam" id="PF18052"/>
    </source>
</evidence>
<evidence type="ECO:0000313" key="12">
    <source>
        <dbReference type="EMBL" id="TKW01804.1"/>
    </source>
</evidence>
<keyword evidence="13" id="KW-1185">Reference proteome</keyword>
<dbReference type="GO" id="GO:0042742">
    <property type="term" value="P:defense response to bacterium"/>
    <property type="evidence" value="ECO:0007669"/>
    <property type="project" value="UniProtKB-ARBA"/>
</dbReference>
<dbReference type="Pfam" id="PF23559">
    <property type="entry name" value="WHD_DRP"/>
    <property type="match status" value="1"/>
</dbReference>
<dbReference type="Pfam" id="PF18052">
    <property type="entry name" value="Rx_N"/>
    <property type="match status" value="1"/>
</dbReference>
<evidence type="ECO:0008006" key="14">
    <source>
        <dbReference type="Google" id="ProtNLM"/>
    </source>
</evidence>
<keyword evidence="3" id="KW-0677">Repeat</keyword>
<dbReference type="Gramene" id="TKW01804">
    <property type="protein sequence ID" value="TKW01804"/>
    <property type="gene ID" value="SEVIR_8G202700v2"/>
</dbReference>
<feature type="domain" description="Disease resistance R13L4/SHOC-2-like LRR" evidence="11">
    <location>
        <begin position="552"/>
        <end position="917"/>
    </location>
</feature>
<dbReference type="InterPro" id="IPR044974">
    <property type="entry name" value="Disease_R_plants"/>
</dbReference>
<dbReference type="PANTHER" id="PTHR23155">
    <property type="entry name" value="DISEASE RESISTANCE PROTEIN RP"/>
    <property type="match status" value="1"/>
</dbReference>
<dbReference type="Pfam" id="PF23598">
    <property type="entry name" value="LRR_14"/>
    <property type="match status" value="1"/>
</dbReference>
<dbReference type="Pfam" id="PF00931">
    <property type="entry name" value="NB-ARC"/>
    <property type="match status" value="1"/>
</dbReference>
<dbReference type="PRINTS" id="PR00364">
    <property type="entry name" value="DISEASERSIST"/>
</dbReference>
<feature type="transmembrane region" description="Helical" evidence="7">
    <location>
        <begin position="813"/>
        <end position="834"/>
    </location>
</feature>
<dbReference type="Gene3D" id="1.10.8.430">
    <property type="entry name" value="Helical domain of apoptotic protease-activating factors"/>
    <property type="match status" value="1"/>
</dbReference>
<dbReference type="InterPro" id="IPR055414">
    <property type="entry name" value="LRR_R13L4/SHOC2-like"/>
</dbReference>
<evidence type="ECO:0000259" key="8">
    <source>
        <dbReference type="Pfam" id="PF00931"/>
    </source>
</evidence>
<reference evidence="12" key="1">
    <citation type="submission" date="2019-03" db="EMBL/GenBank/DDBJ databases">
        <title>WGS assembly of Setaria viridis.</title>
        <authorList>
            <person name="Huang P."/>
            <person name="Jenkins J."/>
            <person name="Grimwood J."/>
            <person name="Barry K."/>
            <person name="Healey A."/>
            <person name="Mamidi S."/>
            <person name="Sreedasyam A."/>
            <person name="Shu S."/>
            <person name="Feldman M."/>
            <person name="Wu J."/>
            <person name="Yu Y."/>
            <person name="Chen C."/>
            <person name="Johnson J."/>
            <person name="Rokhsar D."/>
            <person name="Baxter I."/>
            <person name="Schmutz J."/>
            <person name="Brutnell T."/>
            <person name="Kellogg E."/>
        </authorList>
    </citation>
    <scope>NUCLEOTIDE SEQUENCE [LARGE SCALE GENOMIC DNA]</scope>
</reference>
<evidence type="ECO:0000256" key="2">
    <source>
        <dbReference type="ARBA" id="ARBA00022614"/>
    </source>
</evidence>